<keyword evidence="1" id="KW-0472">Membrane</keyword>
<gene>
    <name evidence="2" type="ORF">C5O00_07755</name>
</gene>
<dbReference type="AlphaFoldDB" id="A0A2S0HWZ3"/>
<protein>
    <submittedName>
        <fullName evidence="2">Uncharacterized protein</fullName>
    </submittedName>
</protein>
<dbReference type="KEGG" id="aue:C5O00_07755"/>
<keyword evidence="1" id="KW-1133">Transmembrane helix</keyword>
<sequence>MKKEIGIGFITGIIANSLGIVLCIFIISLIKDFSFAETFSFYRRTDSLWMIITLGALPNLAVFFGFLRINREYRARGVLLATFLTAIISYIIYFN</sequence>
<feature type="transmembrane region" description="Helical" evidence="1">
    <location>
        <begin position="7"/>
        <end position="27"/>
    </location>
</feature>
<dbReference type="RefSeq" id="WP_105216315.1">
    <property type="nucleotide sequence ID" value="NZ_CP027062.1"/>
</dbReference>
<dbReference type="Proteomes" id="UP000238442">
    <property type="component" value="Chromosome"/>
</dbReference>
<proteinExistence type="predicted"/>
<evidence type="ECO:0000256" key="1">
    <source>
        <dbReference type="SAM" id="Phobius"/>
    </source>
</evidence>
<keyword evidence="3" id="KW-1185">Reference proteome</keyword>
<name>A0A2S0HWZ3_9FLAO</name>
<reference evidence="2 3" key="1">
    <citation type="submission" date="2018-02" db="EMBL/GenBank/DDBJ databases">
        <title>Genomic analysis of the strain RR4-38 isolated from a seawater recirculating aquaculture system.</title>
        <authorList>
            <person name="Kim Y.-S."/>
            <person name="Jang Y.H."/>
            <person name="Kim K.-H."/>
        </authorList>
    </citation>
    <scope>NUCLEOTIDE SEQUENCE [LARGE SCALE GENOMIC DNA]</scope>
    <source>
        <strain evidence="2 3">RR4-38</strain>
    </source>
</reference>
<organism evidence="2 3">
    <name type="scientific">Pukyongia salina</name>
    <dbReference type="NCBI Taxonomy" id="2094025"/>
    <lineage>
        <taxon>Bacteria</taxon>
        <taxon>Pseudomonadati</taxon>
        <taxon>Bacteroidota</taxon>
        <taxon>Flavobacteriia</taxon>
        <taxon>Flavobacteriales</taxon>
        <taxon>Flavobacteriaceae</taxon>
        <taxon>Pukyongia</taxon>
    </lineage>
</organism>
<dbReference type="OrthoDB" id="1362378at2"/>
<dbReference type="EMBL" id="CP027062">
    <property type="protein sequence ID" value="AVI51074.1"/>
    <property type="molecule type" value="Genomic_DNA"/>
</dbReference>
<evidence type="ECO:0000313" key="2">
    <source>
        <dbReference type="EMBL" id="AVI51074.1"/>
    </source>
</evidence>
<accession>A0A2S0HWZ3</accession>
<evidence type="ECO:0000313" key="3">
    <source>
        <dbReference type="Proteomes" id="UP000238442"/>
    </source>
</evidence>
<feature type="transmembrane region" description="Helical" evidence="1">
    <location>
        <begin position="78"/>
        <end position="94"/>
    </location>
</feature>
<keyword evidence="1" id="KW-0812">Transmembrane</keyword>
<feature type="transmembrane region" description="Helical" evidence="1">
    <location>
        <begin position="47"/>
        <end position="66"/>
    </location>
</feature>